<name>A0A6A6CTY7_ZASCE</name>
<feature type="region of interest" description="Disordered" evidence="2">
    <location>
        <begin position="1"/>
        <end position="37"/>
    </location>
</feature>
<protein>
    <submittedName>
        <fullName evidence="3">Uncharacterized protein</fullName>
    </submittedName>
</protein>
<keyword evidence="4" id="KW-1185">Reference proteome</keyword>
<gene>
    <name evidence="3" type="ORF">M409DRAFT_19371</name>
</gene>
<dbReference type="GeneID" id="54558173"/>
<feature type="compositionally biased region" description="Polar residues" evidence="2">
    <location>
        <begin position="620"/>
        <end position="648"/>
    </location>
</feature>
<dbReference type="OrthoDB" id="5430717at2759"/>
<organism evidence="3 4">
    <name type="scientific">Zasmidium cellare ATCC 36951</name>
    <dbReference type="NCBI Taxonomy" id="1080233"/>
    <lineage>
        <taxon>Eukaryota</taxon>
        <taxon>Fungi</taxon>
        <taxon>Dikarya</taxon>
        <taxon>Ascomycota</taxon>
        <taxon>Pezizomycotina</taxon>
        <taxon>Dothideomycetes</taxon>
        <taxon>Dothideomycetidae</taxon>
        <taxon>Mycosphaerellales</taxon>
        <taxon>Mycosphaerellaceae</taxon>
        <taxon>Zasmidium</taxon>
    </lineage>
</organism>
<feature type="compositionally biased region" description="Low complexity" evidence="2">
    <location>
        <begin position="542"/>
        <end position="555"/>
    </location>
</feature>
<sequence length="648" mass="72016">MADIQQWRKKIQPSKARTPLEPDDMPETPSQTVPPKRCLKKKVSSYFDLGQNTKTLSFHEEAPTSLLPTWPVDELYPEPKAEDEMDSVMRVLMSEPYARLDVRYNSSLMRIFEAYATLKDEKLELEQKVQESTDTMQSVISEHNMAQKDWEDKKQDYKDEIKRLEVLLAKSSKRGLAEVTLARQDSKLRSHKLSDDDHKETIFEFLEKTNRHSSRLYDNQRATMKPLIFSPSDKDRKWSQKLSQKKSMTNIHADLPFGTPPDGDMRFSLTQASFLEQQAKRKSRQCAVTTSTTESDDTFSSFACEGETLPQVTVNGDGFHKQAAHDEFGDIGRLADALAQRRNIHPSQVMPKLLEIFDPPPDQEIGVTENGPNALGITAPQPQRNLSTRMVSADNAIVKRKSVVTKASDLFHKLRPQLGVENASNLRGLHRRFSFEPGDDAAAQKMPQVNGNAGSGETRILRKSVSLDVLGKIPPTTAVVDPMLSPVPSSSTVSVTPADGRPPSRIPTPVYSSGSLARPRQEREDSASSLLTAFRQPENTSKRSNSVSSSAYSIPSPKPEDPNLSRASQPVEYALGTNLRLLDRTNSLRSSSASLASHAVAGGPENVNVNSTADRKRPGTRSNHSHSGYSDKSNSRSDSLQPIKDPTQ</sequence>
<feature type="coiled-coil region" evidence="1">
    <location>
        <begin position="108"/>
        <end position="174"/>
    </location>
</feature>
<feature type="region of interest" description="Disordered" evidence="2">
    <location>
        <begin position="476"/>
        <end position="567"/>
    </location>
</feature>
<feature type="compositionally biased region" description="Low complexity" evidence="2">
    <location>
        <begin position="486"/>
        <end position="497"/>
    </location>
</feature>
<dbReference type="Proteomes" id="UP000799537">
    <property type="component" value="Unassembled WGS sequence"/>
</dbReference>
<dbReference type="EMBL" id="ML993585">
    <property type="protein sequence ID" value="KAF2170551.1"/>
    <property type="molecule type" value="Genomic_DNA"/>
</dbReference>
<dbReference type="AlphaFoldDB" id="A0A6A6CTY7"/>
<keyword evidence="1" id="KW-0175">Coiled coil</keyword>
<evidence type="ECO:0000313" key="4">
    <source>
        <dbReference type="Proteomes" id="UP000799537"/>
    </source>
</evidence>
<evidence type="ECO:0000256" key="2">
    <source>
        <dbReference type="SAM" id="MobiDB-lite"/>
    </source>
</evidence>
<evidence type="ECO:0000313" key="3">
    <source>
        <dbReference type="EMBL" id="KAF2170551.1"/>
    </source>
</evidence>
<dbReference type="RefSeq" id="XP_033671440.1">
    <property type="nucleotide sequence ID" value="XM_033804901.1"/>
</dbReference>
<feature type="region of interest" description="Disordered" evidence="2">
    <location>
        <begin position="593"/>
        <end position="648"/>
    </location>
</feature>
<proteinExistence type="predicted"/>
<accession>A0A6A6CTY7</accession>
<reference evidence="3" key="1">
    <citation type="journal article" date="2020" name="Stud. Mycol.">
        <title>101 Dothideomycetes genomes: a test case for predicting lifestyles and emergence of pathogens.</title>
        <authorList>
            <person name="Haridas S."/>
            <person name="Albert R."/>
            <person name="Binder M."/>
            <person name="Bloem J."/>
            <person name="Labutti K."/>
            <person name="Salamov A."/>
            <person name="Andreopoulos B."/>
            <person name="Baker S."/>
            <person name="Barry K."/>
            <person name="Bills G."/>
            <person name="Bluhm B."/>
            <person name="Cannon C."/>
            <person name="Castanera R."/>
            <person name="Culley D."/>
            <person name="Daum C."/>
            <person name="Ezra D."/>
            <person name="Gonzalez J."/>
            <person name="Henrissat B."/>
            <person name="Kuo A."/>
            <person name="Liang C."/>
            <person name="Lipzen A."/>
            <person name="Lutzoni F."/>
            <person name="Magnuson J."/>
            <person name="Mondo S."/>
            <person name="Nolan M."/>
            <person name="Ohm R."/>
            <person name="Pangilinan J."/>
            <person name="Park H.-J."/>
            <person name="Ramirez L."/>
            <person name="Alfaro M."/>
            <person name="Sun H."/>
            <person name="Tritt A."/>
            <person name="Yoshinaga Y."/>
            <person name="Zwiers L.-H."/>
            <person name="Turgeon B."/>
            <person name="Goodwin S."/>
            <person name="Spatafora J."/>
            <person name="Crous P."/>
            <person name="Grigoriev I."/>
        </authorList>
    </citation>
    <scope>NUCLEOTIDE SEQUENCE</scope>
    <source>
        <strain evidence="3">ATCC 36951</strain>
    </source>
</reference>
<evidence type="ECO:0000256" key="1">
    <source>
        <dbReference type="SAM" id="Coils"/>
    </source>
</evidence>